<name>A0A420WUI9_9GAMM</name>
<reference evidence="1 2" key="1">
    <citation type="submission" date="2018-10" db="EMBL/GenBank/DDBJ databases">
        <title>Genomic Encyclopedia of Type Strains, Phase IV (KMG-IV): sequencing the most valuable type-strain genomes for metagenomic binning, comparative biology and taxonomic classification.</title>
        <authorList>
            <person name="Goeker M."/>
        </authorList>
    </citation>
    <scope>NUCLEOTIDE SEQUENCE [LARGE SCALE GENOMIC DNA]</scope>
    <source>
        <strain evidence="1 2">DSM 23229</strain>
    </source>
</reference>
<evidence type="ECO:0000313" key="2">
    <source>
        <dbReference type="Proteomes" id="UP000281975"/>
    </source>
</evidence>
<dbReference type="EMBL" id="RBIN01000007">
    <property type="protein sequence ID" value="RKQ97111.1"/>
    <property type="molecule type" value="Genomic_DNA"/>
</dbReference>
<dbReference type="AlphaFoldDB" id="A0A420WUI9"/>
<organism evidence="1 2">
    <name type="scientific">Kushneria sinocarnis</name>
    <dbReference type="NCBI Taxonomy" id="595502"/>
    <lineage>
        <taxon>Bacteria</taxon>
        <taxon>Pseudomonadati</taxon>
        <taxon>Pseudomonadota</taxon>
        <taxon>Gammaproteobacteria</taxon>
        <taxon>Oceanospirillales</taxon>
        <taxon>Halomonadaceae</taxon>
        <taxon>Kushneria</taxon>
    </lineage>
</organism>
<gene>
    <name evidence="1" type="ORF">C7446_2530</name>
</gene>
<accession>A0A420WUI9</accession>
<evidence type="ECO:0000313" key="1">
    <source>
        <dbReference type="EMBL" id="RKQ97111.1"/>
    </source>
</evidence>
<dbReference type="RefSeq" id="WP_121173449.1">
    <property type="nucleotide sequence ID" value="NZ_RBIN01000007.1"/>
</dbReference>
<dbReference type="Proteomes" id="UP000281975">
    <property type="component" value="Unassembled WGS sequence"/>
</dbReference>
<keyword evidence="2" id="KW-1185">Reference proteome</keyword>
<comment type="caution">
    <text evidence="1">The sequence shown here is derived from an EMBL/GenBank/DDBJ whole genome shotgun (WGS) entry which is preliminary data.</text>
</comment>
<protein>
    <submittedName>
        <fullName evidence="1">Uncharacterized protein</fullName>
    </submittedName>
</protein>
<sequence>MKVKLKVTEILSHSLTVDIDCDEYDRLLQVDEYEAAEMIGDRMGQGTIKAGRWEDPEIDVIDE</sequence>
<proteinExistence type="predicted"/>